<proteinExistence type="predicted"/>
<reference evidence="1" key="1">
    <citation type="submission" date="2020-07" db="EMBL/GenBank/DDBJ databases">
        <title>Huge and variable diversity of episymbiotic CPR bacteria and DPANN archaea in groundwater ecosystems.</title>
        <authorList>
            <person name="He C.Y."/>
            <person name="Keren R."/>
            <person name="Whittaker M."/>
            <person name="Farag I.F."/>
            <person name="Doudna J."/>
            <person name="Cate J.H.D."/>
            <person name="Banfield J.F."/>
        </authorList>
    </citation>
    <scope>NUCLEOTIDE SEQUENCE</scope>
    <source>
        <strain evidence="1">NC_groundwater_763_Ag_S-0.2um_68_21</strain>
    </source>
</reference>
<dbReference type="Proteomes" id="UP000782312">
    <property type="component" value="Unassembled WGS sequence"/>
</dbReference>
<evidence type="ECO:0000313" key="2">
    <source>
        <dbReference type="Proteomes" id="UP000782312"/>
    </source>
</evidence>
<name>A0A932MNV0_UNCTE</name>
<dbReference type="EMBL" id="JACPUR010000024">
    <property type="protein sequence ID" value="MBI3128143.1"/>
    <property type="molecule type" value="Genomic_DNA"/>
</dbReference>
<gene>
    <name evidence="1" type="ORF">HYZ11_11110</name>
</gene>
<organism evidence="1 2">
    <name type="scientific">Tectimicrobiota bacterium</name>
    <dbReference type="NCBI Taxonomy" id="2528274"/>
    <lineage>
        <taxon>Bacteria</taxon>
        <taxon>Pseudomonadati</taxon>
        <taxon>Nitrospinota/Tectimicrobiota group</taxon>
        <taxon>Candidatus Tectimicrobiota</taxon>
    </lineage>
</organism>
<dbReference type="AlphaFoldDB" id="A0A932MNV0"/>
<protein>
    <submittedName>
        <fullName evidence="1">Uncharacterized protein</fullName>
    </submittedName>
</protein>
<accession>A0A932MNV0</accession>
<sequence length="254" mass="29066">MEVRRQHLTNSRRMSFKRLGDEQRRQALIPLLEAANNLEGLSFSVALNKKCESLFAARPSLDISNPNFAAFRKWKATALEKAFFAVHVLGVLLGGLAAPGQNVMWFTDEDSIAANDDRVRELTQLFGWISSQYLTFNLGHCRCGTSKCDDGSQQIEDFLAIPDMIAGALAEQMQLRSEGPSEFSTIFWMHRDDFSNKTREITWWFSDCRRPLRRLVCIIDPTTEGKDHLLSWFHFHDQKDEPNQQLHGTAYRGP</sequence>
<evidence type="ECO:0000313" key="1">
    <source>
        <dbReference type="EMBL" id="MBI3128143.1"/>
    </source>
</evidence>
<comment type="caution">
    <text evidence="1">The sequence shown here is derived from an EMBL/GenBank/DDBJ whole genome shotgun (WGS) entry which is preliminary data.</text>
</comment>